<dbReference type="Pfam" id="PF00929">
    <property type="entry name" value="RNase_T"/>
    <property type="match status" value="1"/>
</dbReference>
<evidence type="ECO:0000256" key="13">
    <source>
        <dbReference type="ARBA" id="ARBA00049244"/>
    </source>
</evidence>
<evidence type="ECO:0000256" key="1">
    <source>
        <dbReference type="ARBA" id="ARBA00012417"/>
    </source>
</evidence>
<dbReference type="Gene3D" id="3.30.420.10">
    <property type="entry name" value="Ribonuclease H-like superfamily/Ribonuclease H"/>
    <property type="match status" value="1"/>
</dbReference>
<dbReference type="PANTHER" id="PTHR30562:SF10">
    <property type="entry name" value="EXCINUCLEASE CHO"/>
    <property type="match status" value="1"/>
</dbReference>
<evidence type="ECO:0000259" key="14">
    <source>
        <dbReference type="PROSITE" id="PS50164"/>
    </source>
</evidence>
<gene>
    <name evidence="15" type="ORF">ACFODZ_00265</name>
</gene>
<dbReference type="SUPFAM" id="SSF82771">
    <property type="entry name" value="GIY-YIG endonuclease"/>
    <property type="match status" value="1"/>
</dbReference>
<dbReference type="EC" id="2.7.7.7" evidence="1"/>
<organism evidence="15 16">
    <name type="scientific">Marinicella sediminis</name>
    <dbReference type="NCBI Taxonomy" id="1792834"/>
    <lineage>
        <taxon>Bacteria</taxon>
        <taxon>Pseudomonadati</taxon>
        <taxon>Pseudomonadota</taxon>
        <taxon>Gammaproteobacteria</taxon>
        <taxon>Lysobacterales</taxon>
        <taxon>Marinicellaceae</taxon>
        <taxon>Marinicella</taxon>
    </lineage>
</organism>
<dbReference type="CDD" id="cd10434">
    <property type="entry name" value="GIY-YIG_UvrC_Cho"/>
    <property type="match status" value="1"/>
</dbReference>
<keyword evidence="16" id="KW-1185">Reference proteome</keyword>
<evidence type="ECO:0000256" key="8">
    <source>
        <dbReference type="ARBA" id="ARBA00023204"/>
    </source>
</evidence>
<evidence type="ECO:0000256" key="4">
    <source>
        <dbReference type="ARBA" id="ARBA00022769"/>
    </source>
</evidence>
<dbReference type="InterPro" id="IPR036397">
    <property type="entry name" value="RNaseH_sf"/>
</dbReference>
<evidence type="ECO:0000313" key="16">
    <source>
        <dbReference type="Proteomes" id="UP001595533"/>
    </source>
</evidence>
<keyword evidence="4" id="KW-0228">DNA excision</keyword>
<dbReference type="EMBL" id="JBHRTS010000001">
    <property type="protein sequence ID" value="MFC3192659.1"/>
    <property type="molecule type" value="Genomic_DNA"/>
</dbReference>
<dbReference type="InterPro" id="IPR035901">
    <property type="entry name" value="GIY-YIG_endonuc_sf"/>
</dbReference>
<dbReference type="Gene3D" id="3.40.1440.10">
    <property type="entry name" value="GIY-YIG endonuclease"/>
    <property type="match status" value="1"/>
</dbReference>
<evidence type="ECO:0000313" key="15">
    <source>
        <dbReference type="EMBL" id="MFC3192659.1"/>
    </source>
</evidence>
<keyword evidence="6 15" id="KW-0269">Exonuclease</keyword>
<name>A0ABV7J6Y5_9GAMM</name>
<evidence type="ECO:0000256" key="12">
    <source>
        <dbReference type="ARBA" id="ARBA00042732"/>
    </source>
</evidence>
<evidence type="ECO:0000256" key="11">
    <source>
        <dbReference type="ARBA" id="ARBA00042138"/>
    </source>
</evidence>
<dbReference type="NCBIfam" id="TIGR00573">
    <property type="entry name" value="dnaq"/>
    <property type="match status" value="1"/>
</dbReference>
<comment type="caution">
    <text evidence="15">The sequence shown here is derived from an EMBL/GenBank/DDBJ whole genome shotgun (WGS) entry which is preliminary data.</text>
</comment>
<evidence type="ECO:0000256" key="3">
    <source>
        <dbReference type="ARBA" id="ARBA00022763"/>
    </source>
</evidence>
<protein>
    <recommendedName>
        <fullName evidence="10">Excinuclease cho</fullName>
        <ecNumber evidence="1">2.7.7.7</ecNumber>
    </recommendedName>
    <alternativeName>
        <fullName evidence="12">Endonuclease cho</fullName>
    </alternativeName>
    <alternativeName>
        <fullName evidence="11">UvrC homolog protein</fullName>
    </alternativeName>
</protein>
<dbReference type="Proteomes" id="UP001595533">
    <property type="component" value="Unassembled WGS sequence"/>
</dbReference>
<dbReference type="InterPro" id="IPR050066">
    <property type="entry name" value="UvrABC_protein_C"/>
</dbReference>
<dbReference type="RefSeq" id="WP_077412856.1">
    <property type="nucleotide sequence ID" value="NZ_JBHRTS010000001.1"/>
</dbReference>
<dbReference type="CDD" id="cd06127">
    <property type="entry name" value="DEDDh"/>
    <property type="match status" value="1"/>
</dbReference>
<reference evidence="16" key="1">
    <citation type="journal article" date="2019" name="Int. J. Syst. Evol. Microbiol.">
        <title>The Global Catalogue of Microorganisms (GCM) 10K type strain sequencing project: providing services to taxonomists for standard genome sequencing and annotation.</title>
        <authorList>
            <consortium name="The Broad Institute Genomics Platform"/>
            <consortium name="The Broad Institute Genome Sequencing Center for Infectious Disease"/>
            <person name="Wu L."/>
            <person name="Ma J."/>
        </authorList>
    </citation>
    <scope>NUCLEOTIDE SEQUENCE [LARGE SCALE GENOMIC DNA]</scope>
    <source>
        <strain evidence="16">KCTC 42953</strain>
    </source>
</reference>
<keyword evidence="5" id="KW-0378">Hydrolase</keyword>
<evidence type="ECO:0000256" key="2">
    <source>
        <dbReference type="ARBA" id="ARBA00022722"/>
    </source>
</evidence>
<dbReference type="InterPro" id="IPR006054">
    <property type="entry name" value="DnaQ"/>
</dbReference>
<keyword evidence="2" id="KW-0540">Nuclease</keyword>
<proteinExistence type="predicted"/>
<keyword evidence="8" id="KW-0234">DNA repair</keyword>
<dbReference type="SUPFAM" id="SSF53098">
    <property type="entry name" value="Ribonuclease H-like"/>
    <property type="match status" value="1"/>
</dbReference>
<dbReference type="PROSITE" id="PS50164">
    <property type="entry name" value="GIY_YIG"/>
    <property type="match status" value="1"/>
</dbReference>
<sequence>MTLSTQLDWLDAASAGQLSSGFPPRMVLLDCETTGGRATYHRIIEIGLLIVEDGKLIKSWQSFVDPERPIPPGITRLTGITQSMVNAAPTFAELADELLAVLADRTLVAHHARFDYGFLKQEFKRSGISYQDKPLCSVKLSRMLYPQFNRHGLDQIIRRFGLSIENRHRALDDAQMIHRFFLKTTQIHTTADIEAACQQLLKEHSLPSQIRQSDVDALPKSPGVYHFYDAREVLLYVGKSVNIRQRVLSHFSQDHQNHKDLKMSASIASITYQCTVSDLGAQLLESQQVKALKPLYNSRLRRVRKLYRLVIRHHPEGYDYPEIVAVDVEDSDHLVQNSYGLFRSRRQVHNKLHKLADHFMLCHQVLGIENQKVSNQKSCFRHQLKKCQGVCCGQETYADHNQRLARALNGYQQKIWPWPEAVLVEERSTDEHRPSQFHLVNQWVYLRGIDSEEQLREAGFVVRKQPAARLPESHQLECDEGLDAFDLDIYFILVRFLLDPEKRRLNHIHVHPLLRSAE</sequence>
<dbReference type="Pfam" id="PF01541">
    <property type="entry name" value="GIY-YIG"/>
    <property type="match status" value="1"/>
</dbReference>
<evidence type="ECO:0000256" key="9">
    <source>
        <dbReference type="ARBA" id="ARBA00023236"/>
    </source>
</evidence>
<evidence type="ECO:0000256" key="6">
    <source>
        <dbReference type="ARBA" id="ARBA00022839"/>
    </source>
</evidence>
<dbReference type="InterPro" id="IPR013520">
    <property type="entry name" value="Ribonucl_H"/>
</dbReference>
<keyword evidence="7" id="KW-0267">Excision nuclease</keyword>
<evidence type="ECO:0000256" key="5">
    <source>
        <dbReference type="ARBA" id="ARBA00022801"/>
    </source>
</evidence>
<accession>A0ABV7J6Y5</accession>
<dbReference type="InterPro" id="IPR047296">
    <property type="entry name" value="GIY-YIG_UvrC_Cho"/>
</dbReference>
<evidence type="ECO:0000256" key="7">
    <source>
        <dbReference type="ARBA" id="ARBA00022881"/>
    </source>
</evidence>
<comment type="catalytic activity">
    <reaction evidence="13">
        <text>DNA(n) + a 2'-deoxyribonucleoside 5'-triphosphate = DNA(n+1) + diphosphate</text>
        <dbReference type="Rhea" id="RHEA:22508"/>
        <dbReference type="Rhea" id="RHEA-COMP:17339"/>
        <dbReference type="Rhea" id="RHEA-COMP:17340"/>
        <dbReference type="ChEBI" id="CHEBI:33019"/>
        <dbReference type="ChEBI" id="CHEBI:61560"/>
        <dbReference type="ChEBI" id="CHEBI:173112"/>
        <dbReference type="EC" id="2.7.7.7"/>
    </reaction>
</comment>
<evidence type="ECO:0000256" key="10">
    <source>
        <dbReference type="ARBA" id="ARBA00040756"/>
    </source>
</evidence>
<feature type="domain" description="GIY-YIG" evidence="14">
    <location>
        <begin position="220"/>
        <end position="298"/>
    </location>
</feature>
<dbReference type="SMART" id="SM00465">
    <property type="entry name" value="GIYc"/>
    <property type="match status" value="1"/>
</dbReference>
<keyword evidence="3" id="KW-0227">DNA damage</keyword>
<dbReference type="SMART" id="SM00479">
    <property type="entry name" value="EXOIII"/>
    <property type="match status" value="1"/>
</dbReference>
<dbReference type="PANTHER" id="PTHR30562">
    <property type="entry name" value="UVRC/OXIDOREDUCTASE"/>
    <property type="match status" value="1"/>
</dbReference>
<keyword evidence="9" id="KW-0742">SOS response</keyword>
<dbReference type="InterPro" id="IPR012337">
    <property type="entry name" value="RNaseH-like_sf"/>
</dbReference>
<dbReference type="GO" id="GO:0004527">
    <property type="term" value="F:exonuclease activity"/>
    <property type="evidence" value="ECO:0007669"/>
    <property type="project" value="UniProtKB-KW"/>
</dbReference>
<dbReference type="InterPro" id="IPR000305">
    <property type="entry name" value="GIY-YIG_endonuc"/>
</dbReference>